<reference evidence="6" key="1">
    <citation type="submission" date="2023-08" db="EMBL/GenBank/DDBJ databases">
        <title>Pelteobagrus vachellii genome.</title>
        <authorList>
            <person name="Liu H."/>
        </authorList>
    </citation>
    <scope>NUCLEOTIDE SEQUENCE</scope>
    <source>
        <strain evidence="6">PRFRI_2022a</strain>
        <tissue evidence="6">Muscle</tissue>
    </source>
</reference>
<dbReference type="PROSITE" id="PS00615">
    <property type="entry name" value="C_TYPE_LECTIN_1"/>
    <property type="match status" value="1"/>
</dbReference>
<dbReference type="InterPro" id="IPR050828">
    <property type="entry name" value="C-type_lectin/matrix_domain"/>
</dbReference>
<dbReference type="Proteomes" id="UP001187315">
    <property type="component" value="Unassembled WGS sequence"/>
</dbReference>
<keyword evidence="7" id="KW-1185">Reference proteome</keyword>
<dbReference type="SUPFAM" id="SSF56436">
    <property type="entry name" value="C-type lectin-like"/>
    <property type="match status" value="1"/>
</dbReference>
<feature type="compositionally biased region" description="Basic and acidic residues" evidence="3">
    <location>
        <begin position="67"/>
        <end position="83"/>
    </location>
</feature>
<dbReference type="InterPro" id="IPR016186">
    <property type="entry name" value="C-type_lectin-like/link_sf"/>
</dbReference>
<name>A0AA88SY65_TACVA</name>
<keyword evidence="2" id="KW-1015">Disulfide bond</keyword>
<dbReference type="EMBL" id="JAVHJS010000006">
    <property type="protein sequence ID" value="KAK2855093.1"/>
    <property type="molecule type" value="Genomic_DNA"/>
</dbReference>
<feature type="domain" description="C-type lectin" evidence="5">
    <location>
        <begin position="178"/>
        <end position="291"/>
    </location>
</feature>
<keyword evidence="4" id="KW-0472">Membrane</keyword>
<keyword evidence="4" id="KW-1133">Transmembrane helix</keyword>
<evidence type="ECO:0000256" key="4">
    <source>
        <dbReference type="SAM" id="Phobius"/>
    </source>
</evidence>
<gene>
    <name evidence="6" type="ORF">Q7C36_006962</name>
</gene>
<proteinExistence type="predicted"/>
<comment type="caution">
    <text evidence="6">The sequence shown here is derived from an EMBL/GenBank/DDBJ whole genome shotgun (WGS) entry which is preliminary data.</text>
</comment>
<evidence type="ECO:0000313" key="6">
    <source>
        <dbReference type="EMBL" id="KAK2855093.1"/>
    </source>
</evidence>
<dbReference type="GO" id="GO:0005886">
    <property type="term" value="C:plasma membrane"/>
    <property type="evidence" value="ECO:0007669"/>
    <property type="project" value="UniProtKB-SubCell"/>
</dbReference>
<comment type="subcellular location">
    <subcellularLocation>
        <location evidence="1">Cell membrane</location>
        <topology evidence="1">Single-pass type II membrane protein</topology>
    </subcellularLocation>
</comment>
<dbReference type="Pfam" id="PF00059">
    <property type="entry name" value="Lectin_C"/>
    <property type="match status" value="1"/>
</dbReference>
<dbReference type="Gene3D" id="3.10.100.10">
    <property type="entry name" value="Mannose-Binding Protein A, subunit A"/>
    <property type="match status" value="1"/>
</dbReference>
<feature type="compositionally biased region" description="Basic and acidic residues" evidence="3">
    <location>
        <begin position="1"/>
        <end position="52"/>
    </location>
</feature>
<evidence type="ECO:0000259" key="5">
    <source>
        <dbReference type="PROSITE" id="PS50041"/>
    </source>
</evidence>
<dbReference type="SMART" id="SM00034">
    <property type="entry name" value="CLECT"/>
    <property type="match status" value="1"/>
</dbReference>
<evidence type="ECO:0000313" key="7">
    <source>
        <dbReference type="Proteomes" id="UP001187315"/>
    </source>
</evidence>
<evidence type="ECO:0000256" key="3">
    <source>
        <dbReference type="SAM" id="MobiDB-lite"/>
    </source>
</evidence>
<evidence type="ECO:0000256" key="2">
    <source>
        <dbReference type="ARBA" id="ARBA00023157"/>
    </source>
</evidence>
<protein>
    <recommendedName>
        <fullName evidence="5">C-type lectin domain-containing protein</fullName>
    </recommendedName>
</protein>
<dbReference type="InterPro" id="IPR018378">
    <property type="entry name" value="C-type_lectin_CS"/>
</dbReference>
<accession>A0AA88SY65</accession>
<dbReference type="PANTHER" id="PTHR45710">
    <property type="entry name" value="C-TYPE LECTIN DOMAIN-CONTAINING PROTEIN 180"/>
    <property type="match status" value="1"/>
</dbReference>
<dbReference type="PANTHER" id="PTHR45710:SF28">
    <property type="entry name" value="C-TYPE LECTIN DOMAIN FAMILY 4 MEMBER C ISOFORM 1"/>
    <property type="match status" value="1"/>
</dbReference>
<dbReference type="PROSITE" id="PS50041">
    <property type="entry name" value="C_TYPE_LECTIN_2"/>
    <property type="match status" value="1"/>
</dbReference>
<dbReference type="InterPro" id="IPR016187">
    <property type="entry name" value="CTDL_fold"/>
</dbReference>
<dbReference type="AlphaFoldDB" id="A0AA88SY65"/>
<organism evidence="6 7">
    <name type="scientific">Tachysurus vachellii</name>
    <name type="common">Darkbarbel catfish</name>
    <name type="synonym">Pelteobagrus vachellii</name>
    <dbReference type="NCBI Taxonomy" id="175792"/>
    <lineage>
        <taxon>Eukaryota</taxon>
        <taxon>Metazoa</taxon>
        <taxon>Chordata</taxon>
        <taxon>Craniata</taxon>
        <taxon>Vertebrata</taxon>
        <taxon>Euteleostomi</taxon>
        <taxon>Actinopterygii</taxon>
        <taxon>Neopterygii</taxon>
        <taxon>Teleostei</taxon>
        <taxon>Ostariophysi</taxon>
        <taxon>Siluriformes</taxon>
        <taxon>Bagridae</taxon>
        <taxon>Tachysurus</taxon>
    </lineage>
</organism>
<sequence length="293" mass="34050">MEDRKVAEVEMKELIPGEVQDNKDEEKGKMDGLKEAETKKENEESCKLKRQENVYNLLPSTSSPKPNDAEKVEEKERAQKEEAAAEETDVYSKLEKPSENVYMSVTSATPKHSEDIYRKVRLYKMISAVFIILSLILLAVVLALAMKFQSRQMCSDLIDITSNQECQCFECEDGWEKFENSCYLISKQRLQWQESREACQKQGGDLVVINNERVQKFLTDDRNMFYWIGLHYSEDQKWMWINNTAPTRSFWSRGQPNSNSQGFCALLNGGKPQIHNWFSNSCDVLSFFICQRR</sequence>
<dbReference type="InterPro" id="IPR001304">
    <property type="entry name" value="C-type_lectin-like"/>
</dbReference>
<keyword evidence="4" id="KW-0812">Transmembrane</keyword>
<feature type="region of interest" description="Disordered" evidence="3">
    <location>
        <begin position="1"/>
        <end position="91"/>
    </location>
</feature>
<evidence type="ECO:0000256" key="1">
    <source>
        <dbReference type="ARBA" id="ARBA00004401"/>
    </source>
</evidence>
<feature type="transmembrane region" description="Helical" evidence="4">
    <location>
        <begin position="125"/>
        <end position="146"/>
    </location>
</feature>